<feature type="signal peptide" evidence="1">
    <location>
        <begin position="1"/>
        <end position="23"/>
    </location>
</feature>
<gene>
    <name evidence="2" type="ORF">SV7mr_03200</name>
</gene>
<keyword evidence="1" id="KW-0732">Signal</keyword>
<dbReference type="RefSeq" id="WP_145268568.1">
    <property type="nucleotide sequence ID" value="NZ_CP036272.1"/>
</dbReference>
<reference evidence="2 3" key="1">
    <citation type="submission" date="2019-02" db="EMBL/GenBank/DDBJ databases">
        <title>Deep-cultivation of Planctomycetes and their phenomic and genomic characterization uncovers novel biology.</title>
        <authorList>
            <person name="Wiegand S."/>
            <person name="Jogler M."/>
            <person name="Boedeker C."/>
            <person name="Pinto D."/>
            <person name="Vollmers J."/>
            <person name="Rivas-Marin E."/>
            <person name="Kohn T."/>
            <person name="Peeters S.H."/>
            <person name="Heuer A."/>
            <person name="Rast P."/>
            <person name="Oberbeckmann S."/>
            <person name="Bunk B."/>
            <person name="Jeske O."/>
            <person name="Meyerdierks A."/>
            <person name="Storesund J.E."/>
            <person name="Kallscheuer N."/>
            <person name="Luecker S."/>
            <person name="Lage O.M."/>
            <person name="Pohl T."/>
            <person name="Merkel B.J."/>
            <person name="Hornburger P."/>
            <person name="Mueller R.-W."/>
            <person name="Bruemmer F."/>
            <person name="Labrenz M."/>
            <person name="Spormann A.M."/>
            <person name="Op den Camp H."/>
            <person name="Overmann J."/>
            <person name="Amann R."/>
            <person name="Jetten M.S.M."/>
            <person name="Mascher T."/>
            <person name="Medema M.H."/>
            <person name="Devos D.P."/>
            <person name="Kaster A.-K."/>
            <person name="Ovreas L."/>
            <person name="Rohde M."/>
            <person name="Galperin M.Y."/>
            <person name="Jogler C."/>
        </authorList>
    </citation>
    <scope>NUCLEOTIDE SEQUENCE [LARGE SCALE GENOMIC DNA]</scope>
    <source>
        <strain evidence="2 3">SV_7m_r</strain>
    </source>
</reference>
<dbReference type="EMBL" id="CP036272">
    <property type="protein sequence ID" value="QDT57835.1"/>
    <property type="molecule type" value="Genomic_DNA"/>
</dbReference>
<evidence type="ECO:0000256" key="1">
    <source>
        <dbReference type="SAM" id="SignalP"/>
    </source>
</evidence>
<evidence type="ECO:0000313" key="2">
    <source>
        <dbReference type="EMBL" id="QDT57835.1"/>
    </source>
</evidence>
<accession>A0A517SNY4</accession>
<name>A0A517SNY4_9BACT</name>
<keyword evidence="3" id="KW-1185">Reference proteome</keyword>
<evidence type="ECO:0000313" key="3">
    <source>
        <dbReference type="Proteomes" id="UP000315003"/>
    </source>
</evidence>
<feature type="chain" id="PRO_5021725478" evidence="1">
    <location>
        <begin position="24"/>
        <end position="331"/>
    </location>
</feature>
<organism evidence="2 3">
    <name type="scientific">Stieleria bergensis</name>
    <dbReference type="NCBI Taxonomy" id="2528025"/>
    <lineage>
        <taxon>Bacteria</taxon>
        <taxon>Pseudomonadati</taxon>
        <taxon>Planctomycetota</taxon>
        <taxon>Planctomycetia</taxon>
        <taxon>Pirellulales</taxon>
        <taxon>Pirellulaceae</taxon>
        <taxon>Stieleria</taxon>
    </lineage>
</organism>
<proteinExistence type="predicted"/>
<dbReference type="Proteomes" id="UP000315003">
    <property type="component" value="Chromosome"/>
</dbReference>
<protein>
    <submittedName>
        <fullName evidence="2">Uncharacterized protein</fullName>
    </submittedName>
</protein>
<sequence precursor="true">MRYLALLSIAALVSVSTPQIAQAQLLSWTGPQSTDKPTLGKRQRRSVQGKYIYSETVDPLMSAAQEAAIFRALNQPYTLGRITEKPLTDVVDQLNEFLPIGINHRALEDEALDAKTPVTYIPPAWYSRPQRRQPALPVTSEIDNRLPTRKWWQEGTIATQPTSRQLIDGQPADSLSVLVAVSAILDDLQLTYCVRAGQLTITTASEAEETLVKRLYNVTPLAPDLNAEGAASNPVLGNALGGGMGFGGGGFVSGGFGGIYTPRQTYGYHGIVDPSGMMEQIERHIDLDCWENMGGASTMSHQTIGDQIWLVISATTTTHLKIEAFLHQLNL</sequence>
<dbReference type="AlphaFoldDB" id="A0A517SNY4"/>
<dbReference type="OrthoDB" id="291047at2"/>